<accession>A0ACA9Y8M3</accession>
<organism evidence="1 2">
    <name type="scientific">[Candida] jaroonii</name>
    <dbReference type="NCBI Taxonomy" id="467808"/>
    <lineage>
        <taxon>Eukaryota</taxon>
        <taxon>Fungi</taxon>
        <taxon>Dikarya</taxon>
        <taxon>Ascomycota</taxon>
        <taxon>Saccharomycotina</taxon>
        <taxon>Pichiomycetes</taxon>
        <taxon>Debaryomycetaceae</taxon>
        <taxon>Yamadazyma</taxon>
    </lineage>
</organism>
<reference evidence="1" key="1">
    <citation type="submission" date="2022-06" db="EMBL/GenBank/DDBJ databases">
        <authorList>
            <person name="Legras J.-L."/>
            <person name="Devillers H."/>
            <person name="Grondin C."/>
        </authorList>
    </citation>
    <scope>NUCLEOTIDE SEQUENCE</scope>
    <source>
        <strain evidence="1">CLIB 1444</strain>
    </source>
</reference>
<name>A0ACA9Y8M3_9ASCO</name>
<evidence type="ECO:0000313" key="2">
    <source>
        <dbReference type="Proteomes" id="UP001152531"/>
    </source>
</evidence>
<sequence length="745" mass="84452">MSQSHPFDDIGHDNSYNEFNDNDLHHDDFLKVITNLLNQSSSRPHLDFRTLVDFLLTSCLTLKNSQKRDLTIQDLSIFPSNNLQILIVKSEEKFYGCLRHKYINYCLHTALAVYLFSRLHIPDNYGTTEMTDDSRNSSPRLNAESLESSSPSPIISNINPNSQTGSICGSGPGSGPGSQHGSISASVPGSISGSISGSAGGSLPGSGSLNPQIGQPIQNSITLSPKSKKLQNFIESRVLKGNNKLQSITYTQQHKWAVKALEKSRIPTNSVNILKFIPSRAEPSSNTISNISPEILVKNAGFDSIDDYSITRDIEPPQELVDMIFPFINDDSKFDIFTVRIKNVLSMLRRSLIQDMVVIKEFFPNNPLSKHPMFNNSLFFEFSHKVRNSINLNNEIIPVAISNAKSPSSPRYSSDDTLIKSLLEVQLRHENQIMLLTNQMHGFVGFQQNFLNEFKQLIQNNDKDKIIEKLDKSSNDLNVMVPPFYNIQQAQEMPGYPVKQEPSSPEVKPEVMNRQMSNDQIYPPSSQQQPPQPQPPQPQQPQPPIQPPVHGNIPPVPMSMMMPMHMMPHQPINHIHHINQMNQITMSPINQTNQMNQINIPLQQYPNIPNQVPRFPSIPGVQILPPNMPMSDQVLARRNALNRRLSRQATSVYEMWDDFKSLEKELEDNEVSITEWLKLHGSSERQFRHTRSKIIRFIENESKRTGKSIGEVKDRLHNKMRDRAKPWTLDEVQRMLTSGKKIDLS</sequence>
<keyword evidence="2" id="KW-1185">Reference proteome</keyword>
<protein>
    <submittedName>
        <fullName evidence="1">Uncharacterized protein</fullName>
    </submittedName>
</protein>
<gene>
    <name evidence="1" type="ORF">CLIB1444_06S00584</name>
</gene>
<proteinExistence type="predicted"/>
<comment type="caution">
    <text evidence="1">The sequence shown here is derived from an EMBL/GenBank/DDBJ whole genome shotgun (WGS) entry which is preliminary data.</text>
</comment>
<dbReference type="Proteomes" id="UP001152531">
    <property type="component" value="Unassembled WGS sequence"/>
</dbReference>
<dbReference type="EMBL" id="CALSDN010000006">
    <property type="protein sequence ID" value="CAH6721369.1"/>
    <property type="molecule type" value="Genomic_DNA"/>
</dbReference>
<evidence type="ECO:0000313" key="1">
    <source>
        <dbReference type="EMBL" id="CAH6721369.1"/>
    </source>
</evidence>